<evidence type="ECO:0000256" key="3">
    <source>
        <dbReference type="ARBA" id="ARBA00022448"/>
    </source>
</evidence>
<dbReference type="InterPro" id="IPR000060">
    <property type="entry name" value="BCCT_transptr"/>
</dbReference>
<feature type="transmembrane region" description="Helical" evidence="8">
    <location>
        <begin position="150"/>
        <end position="172"/>
    </location>
</feature>
<dbReference type="Proteomes" id="UP000552038">
    <property type="component" value="Unassembled WGS sequence"/>
</dbReference>
<feature type="transmembrane region" description="Helical" evidence="8">
    <location>
        <begin position="200"/>
        <end position="221"/>
    </location>
</feature>
<protein>
    <recommendedName>
        <fullName evidence="11">Glycine betaine transporter OpuD</fullName>
    </recommendedName>
</protein>
<feature type="transmembrane region" description="Helical" evidence="8">
    <location>
        <begin position="273"/>
        <end position="297"/>
    </location>
</feature>
<organism evidence="9 10">
    <name type="scientific">Paenibacillus alvei</name>
    <name type="common">Bacillus alvei</name>
    <dbReference type="NCBI Taxonomy" id="44250"/>
    <lineage>
        <taxon>Bacteria</taxon>
        <taxon>Bacillati</taxon>
        <taxon>Bacillota</taxon>
        <taxon>Bacilli</taxon>
        <taxon>Bacillales</taxon>
        <taxon>Paenibacillaceae</taxon>
        <taxon>Paenibacillus</taxon>
    </lineage>
</organism>
<dbReference type="RefSeq" id="WP_171416819.1">
    <property type="nucleotide sequence ID" value="NZ_JABFOR010000013.1"/>
</dbReference>
<feature type="transmembrane region" description="Helical" evidence="8">
    <location>
        <begin position="357"/>
        <end position="375"/>
    </location>
</feature>
<sequence>MAEKGPPQSSMPSGGKSSLTFWSAIVFTGIFSVWAVVNPENLTNTLWGWVYQYHGNFSWFTMMIPLIIIGICLVLAFSKFGNVKLGKQDEKPEFSTFSWLGMLFTAGIGVGLVNFGVAEPLVHYLQSAGGIRSGADAVAAAENAMKYTMFIWGLPAWSIYTISGLVIGYFAYSRGAKFLPGTPIAEGFSDKKWGKPVANIANILAAGASALTMAASIGLGVFQVKNAVSSVFGYNLEGLGYSTFILLAIFAIYTLASVLPIGKGMKILGDINVVVAVAILIYVFALGNSPFLMNFIAQTFKNTFLGVVPTSLETLPFLNKGWFFDWPNTTLIWWISWTPFLGIFIARISKGRTIRQIIVGGVLAPVLFLVVWFSVFGGTGFLNTIVGDGSIIQYIQDHPDDVYLSFIMVLQKLPLFQVTGIVFIVLILVFLSTTATSSMISLSIITSNGPENAPVVRTLIWSVITTMVAFANVATGTLNGVRAIAVFLGIPYMFVFFLAISGLIRQLRHDARREGYVDPQHKLQKESEQRLGKELT</sequence>
<dbReference type="EMBL" id="JABFOR010000013">
    <property type="protein sequence ID" value="NOJ71326.1"/>
    <property type="molecule type" value="Genomic_DNA"/>
</dbReference>
<keyword evidence="3" id="KW-0813">Transport</keyword>
<evidence type="ECO:0000256" key="2">
    <source>
        <dbReference type="ARBA" id="ARBA00005658"/>
    </source>
</evidence>
<dbReference type="PANTHER" id="PTHR30047:SF7">
    <property type="entry name" value="HIGH-AFFINITY CHOLINE TRANSPORT PROTEIN"/>
    <property type="match status" value="1"/>
</dbReference>
<feature type="transmembrane region" description="Helical" evidence="8">
    <location>
        <begin position="458"/>
        <end position="478"/>
    </location>
</feature>
<accession>A0AAP7A0W5</accession>
<evidence type="ECO:0008006" key="11">
    <source>
        <dbReference type="Google" id="ProtNLM"/>
    </source>
</evidence>
<dbReference type="GO" id="GO:0005886">
    <property type="term" value="C:plasma membrane"/>
    <property type="evidence" value="ECO:0007669"/>
    <property type="project" value="UniProtKB-SubCell"/>
</dbReference>
<keyword evidence="4" id="KW-1003">Cell membrane</keyword>
<feature type="transmembrane region" description="Helical" evidence="8">
    <location>
        <begin position="19"/>
        <end position="37"/>
    </location>
</feature>
<feature type="transmembrane region" description="Helical" evidence="8">
    <location>
        <begin position="421"/>
        <end position="446"/>
    </location>
</feature>
<gene>
    <name evidence="9" type="ORF">HMI46_12230</name>
</gene>
<feature type="transmembrane region" description="Helical" evidence="8">
    <location>
        <begin position="484"/>
        <end position="504"/>
    </location>
</feature>
<feature type="transmembrane region" description="Helical" evidence="8">
    <location>
        <begin position="241"/>
        <end position="261"/>
    </location>
</feature>
<keyword evidence="5 8" id="KW-0812">Transmembrane</keyword>
<evidence type="ECO:0000313" key="10">
    <source>
        <dbReference type="Proteomes" id="UP000552038"/>
    </source>
</evidence>
<evidence type="ECO:0000256" key="6">
    <source>
        <dbReference type="ARBA" id="ARBA00022989"/>
    </source>
</evidence>
<dbReference type="PANTHER" id="PTHR30047">
    <property type="entry name" value="HIGH-AFFINITY CHOLINE TRANSPORT PROTEIN-RELATED"/>
    <property type="match status" value="1"/>
</dbReference>
<evidence type="ECO:0000256" key="8">
    <source>
        <dbReference type="SAM" id="Phobius"/>
    </source>
</evidence>
<comment type="subcellular location">
    <subcellularLocation>
        <location evidence="1">Cell membrane</location>
        <topology evidence="1">Multi-pass membrane protein</topology>
    </subcellularLocation>
</comment>
<name>A0AAP7A0W5_PAEAL</name>
<keyword evidence="7 8" id="KW-0472">Membrane</keyword>
<dbReference type="Pfam" id="PF02028">
    <property type="entry name" value="BCCT"/>
    <property type="match status" value="1"/>
</dbReference>
<evidence type="ECO:0000313" key="9">
    <source>
        <dbReference type="EMBL" id="NOJ71326.1"/>
    </source>
</evidence>
<dbReference type="AlphaFoldDB" id="A0AAP7A0W5"/>
<dbReference type="GO" id="GO:0022857">
    <property type="term" value="F:transmembrane transporter activity"/>
    <property type="evidence" value="ECO:0007669"/>
    <property type="project" value="InterPro"/>
</dbReference>
<evidence type="ECO:0000256" key="5">
    <source>
        <dbReference type="ARBA" id="ARBA00022692"/>
    </source>
</evidence>
<feature type="transmembrane region" description="Helical" evidence="8">
    <location>
        <begin position="97"/>
        <end position="117"/>
    </location>
</feature>
<comment type="similarity">
    <text evidence="2">Belongs to the BCCT transporter (TC 2.A.15) family.</text>
</comment>
<feature type="transmembrane region" description="Helical" evidence="8">
    <location>
        <begin position="331"/>
        <end position="348"/>
    </location>
</feature>
<evidence type="ECO:0000256" key="7">
    <source>
        <dbReference type="ARBA" id="ARBA00023136"/>
    </source>
</evidence>
<proteinExistence type="inferred from homology"/>
<evidence type="ECO:0000256" key="4">
    <source>
        <dbReference type="ARBA" id="ARBA00022475"/>
    </source>
</evidence>
<keyword evidence="6 8" id="KW-1133">Transmembrane helix</keyword>
<reference evidence="9 10" key="1">
    <citation type="submission" date="2020-05" db="EMBL/GenBank/DDBJ databases">
        <title>Whole genome sequencing and identification of novel metabolites from Paenibacillus alvei strain JR949.</title>
        <authorList>
            <person name="Rajendhran J."/>
            <person name="Sree Pranav P."/>
            <person name="Mahalakshmi B."/>
            <person name="Karthikeyan R."/>
        </authorList>
    </citation>
    <scope>NUCLEOTIDE SEQUENCE [LARGE SCALE GENOMIC DNA]</scope>
    <source>
        <strain evidence="9 10">JR949</strain>
    </source>
</reference>
<evidence type="ECO:0000256" key="1">
    <source>
        <dbReference type="ARBA" id="ARBA00004651"/>
    </source>
</evidence>
<comment type="caution">
    <text evidence="9">The sequence shown here is derived from an EMBL/GenBank/DDBJ whole genome shotgun (WGS) entry which is preliminary data.</text>
</comment>
<feature type="transmembrane region" description="Helical" evidence="8">
    <location>
        <begin position="57"/>
        <end position="77"/>
    </location>
</feature>